<accession>A0ABU1ZIW0</accession>
<dbReference type="EMBL" id="JAVDXO010000001">
    <property type="protein sequence ID" value="MDR7305481.1"/>
    <property type="molecule type" value="Genomic_DNA"/>
</dbReference>
<feature type="compositionally biased region" description="Basic and acidic residues" evidence="1">
    <location>
        <begin position="85"/>
        <end position="109"/>
    </location>
</feature>
<name>A0ABU1ZIW0_9BURK</name>
<gene>
    <name evidence="3" type="ORF">J2X15_000747</name>
</gene>
<keyword evidence="2" id="KW-0732">Signal</keyword>
<evidence type="ECO:0000313" key="3">
    <source>
        <dbReference type="EMBL" id="MDR7305481.1"/>
    </source>
</evidence>
<feature type="chain" id="PRO_5046235597" evidence="2">
    <location>
        <begin position="21"/>
        <end position="194"/>
    </location>
</feature>
<dbReference type="Proteomes" id="UP001268089">
    <property type="component" value="Unassembled WGS sequence"/>
</dbReference>
<evidence type="ECO:0000313" key="4">
    <source>
        <dbReference type="Proteomes" id="UP001268089"/>
    </source>
</evidence>
<reference evidence="3 4" key="1">
    <citation type="submission" date="2023-07" db="EMBL/GenBank/DDBJ databases">
        <title>Sorghum-associated microbial communities from plants grown in Nebraska, USA.</title>
        <authorList>
            <person name="Schachtman D."/>
        </authorList>
    </citation>
    <scope>NUCLEOTIDE SEQUENCE [LARGE SCALE GENOMIC DNA]</scope>
    <source>
        <strain evidence="3 4">BE308</strain>
    </source>
</reference>
<proteinExistence type="predicted"/>
<sequence>MKTATILLSLCGLASGMVLAEDDIEAQRQSIAAARAQAQTEFAAQEAMCAKRFAVTACMEDVSARRRASNKALARQEAVLNNAERTQRAVEQRQRLDDKARERLARDAETQGNEDVEQDKLQQQRDKQAQHQAQAGQVSNRSAAAPKPSLAASAQTANQQAFADKQKAAQERKAARDKRLRESTKTHQSLPTPP</sequence>
<organism evidence="3 4">
    <name type="scientific">Rhodoferax saidenbachensis</name>
    <dbReference type="NCBI Taxonomy" id="1484693"/>
    <lineage>
        <taxon>Bacteria</taxon>
        <taxon>Pseudomonadati</taxon>
        <taxon>Pseudomonadota</taxon>
        <taxon>Betaproteobacteria</taxon>
        <taxon>Burkholderiales</taxon>
        <taxon>Comamonadaceae</taxon>
        <taxon>Rhodoferax</taxon>
    </lineage>
</organism>
<feature type="signal peptide" evidence="2">
    <location>
        <begin position="1"/>
        <end position="20"/>
    </location>
</feature>
<comment type="caution">
    <text evidence="3">The sequence shown here is derived from an EMBL/GenBank/DDBJ whole genome shotgun (WGS) entry which is preliminary data.</text>
</comment>
<feature type="compositionally biased region" description="Basic and acidic residues" evidence="1">
    <location>
        <begin position="118"/>
        <end position="129"/>
    </location>
</feature>
<protein>
    <submittedName>
        <fullName evidence="3">Type IV secretory pathway VirB10-like protein</fullName>
    </submittedName>
</protein>
<evidence type="ECO:0000256" key="1">
    <source>
        <dbReference type="SAM" id="MobiDB-lite"/>
    </source>
</evidence>
<evidence type="ECO:0000256" key="2">
    <source>
        <dbReference type="SAM" id="SignalP"/>
    </source>
</evidence>
<dbReference type="RefSeq" id="WP_310339585.1">
    <property type="nucleotide sequence ID" value="NZ_JAVDXO010000001.1"/>
</dbReference>
<keyword evidence="4" id="KW-1185">Reference proteome</keyword>
<feature type="compositionally biased region" description="Low complexity" evidence="1">
    <location>
        <begin position="142"/>
        <end position="163"/>
    </location>
</feature>
<feature type="region of interest" description="Disordered" evidence="1">
    <location>
        <begin position="84"/>
        <end position="194"/>
    </location>
</feature>
<feature type="compositionally biased region" description="Basic and acidic residues" evidence="1">
    <location>
        <begin position="164"/>
        <end position="185"/>
    </location>
</feature>